<keyword evidence="5 9" id="KW-1133">Transmembrane helix</keyword>
<gene>
    <name evidence="10" type="primary">ND1</name>
</gene>
<evidence type="ECO:0000256" key="4">
    <source>
        <dbReference type="ARBA" id="ARBA00022692"/>
    </source>
</evidence>
<organism evidence="10">
    <name type="scientific">Stenostomum leucops</name>
    <dbReference type="NCBI Taxonomy" id="52061"/>
    <lineage>
        <taxon>Eukaryota</taxon>
        <taxon>Metazoa</taxon>
        <taxon>Spiralia</taxon>
        <taxon>Lophotrochozoa</taxon>
        <taxon>Platyhelminthes</taxon>
        <taxon>Catenulida</taxon>
        <taxon>Stenostomidae</taxon>
        <taxon>Stenostomum</taxon>
    </lineage>
</organism>
<name>A0A1U9IW12_9PLAT</name>
<proteinExistence type="inferred from homology"/>
<comment type="catalytic activity">
    <reaction evidence="8">
        <text>a ubiquinone + NADH + 5 H(+)(in) = a ubiquinol + NAD(+) + 4 H(+)(out)</text>
        <dbReference type="Rhea" id="RHEA:29091"/>
        <dbReference type="Rhea" id="RHEA-COMP:9565"/>
        <dbReference type="Rhea" id="RHEA-COMP:9566"/>
        <dbReference type="ChEBI" id="CHEBI:15378"/>
        <dbReference type="ChEBI" id="CHEBI:16389"/>
        <dbReference type="ChEBI" id="CHEBI:17976"/>
        <dbReference type="ChEBI" id="CHEBI:57540"/>
        <dbReference type="ChEBI" id="CHEBI:57945"/>
        <dbReference type="EC" id="7.1.1.2"/>
    </reaction>
</comment>
<keyword evidence="6 9" id="KW-0472">Membrane</keyword>
<keyword evidence="4 7" id="KW-0812">Transmembrane</keyword>
<evidence type="ECO:0000313" key="10">
    <source>
        <dbReference type="EMBL" id="AQN67665.1"/>
    </source>
</evidence>
<feature type="transmembrane region" description="Helical" evidence="9">
    <location>
        <begin position="93"/>
        <end position="116"/>
    </location>
</feature>
<evidence type="ECO:0000256" key="5">
    <source>
        <dbReference type="ARBA" id="ARBA00022989"/>
    </source>
</evidence>
<comment type="subcellular location">
    <subcellularLocation>
        <location evidence="1">Membrane</location>
        <topology evidence="1">Multi-pass membrane protein</topology>
    </subcellularLocation>
    <subcellularLocation>
        <location evidence="7">Mitochondrion inner membrane</location>
        <topology evidence="7">Multi-pass membrane protein</topology>
    </subcellularLocation>
</comment>
<dbReference type="GO" id="GO:0009060">
    <property type="term" value="P:aerobic respiration"/>
    <property type="evidence" value="ECO:0007669"/>
    <property type="project" value="TreeGrafter"/>
</dbReference>
<feature type="transmembrane region" description="Helical" evidence="9">
    <location>
        <begin position="274"/>
        <end position="297"/>
    </location>
</feature>
<evidence type="ECO:0000256" key="7">
    <source>
        <dbReference type="RuleBase" id="RU000471"/>
    </source>
</evidence>
<keyword evidence="8" id="KW-0830">Ubiquinone</keyword>
<dbReference type="AlphaFoldDB" id="A0A1U9IW12"/>
<dbReference type="PROSITE" id="PS00668">
    <property type="entry name" value="COMPLEX1_ND1_2"/>
    <property type="match status" value="1"/>
</dbReference>
<dbReference type="PANTHER" id="PTHR11432">
    <property type="entry name" value="NADH DEHYDROGENASE SUBUNIT 1"/>
    <property type="match status" value="1"/>
</dbReference>
<dbReference type="EC" id="7.1.1.2" evidence="8"/>
<dbReference type="PANTHER" id="PTHR11432:SF3">
    <property type="entry name" value="NADH-UBIQUINONE OXIDOREDUCTASE CHAIN 1"/>
    <property type="match status" value="1"/>
</dbReference>
<sequence>MINYLLCFLCIFLGVAFFTLLERKLLSYSQMRKGPNKVMFMGLFQPVADALKLLAKSSKIPYMSNFYFYFFSPFFSLLLMLSLWILYFSSVSFNWIFFALLFYLCIATMAVYPILSAGWSSNSKYTFIGSMRSLAQILSYEISYIFMILTVMLFILSYSLEAFSYNTWFFVLTNPMWFLCWMCLLVAETNRAPFDFAEGESELVSGFNTEYSSGGFAMIFLSEYGNIMFLSMLTSIFLMNFLSNFVLIFLSTILVCCLVVFIRSSYPRFRYDLLMTVAWQVLLFLSFIFLIWMMVFVCL</sequence>
<protein>
    <recommendedName>
        <fullName evidence="3 8">NADH-ubiquinone oxidoreductase chain 1</fullName>
        <ecNumber evidence="8">7.1.1.2</ecNumber>
    </recommendedName>
</protein>
<dbReference type="GO" id="GO:0008137">
    <property type="term" value="F:NADH dehydrogenase (ubiquinone) activity"/>
    <property type="evidence" value="ECO:0007669"/>
    <property type="project" value="UniProtKB-EC"/>
</dbReference>
<dbReference type="GO" id="GO:0003954">
    <property type="term" value="F:NADH dehydrogenase activity"/>
    <property type="evidence" value="ECO:0007669"/>
    <property type="project" value="TreeGrafter"/>
</dbReference>
<comment type="similarity">
    <text evidence="2 7">Belongs to the complex I subunit 1 family.</text>
</comment>
<evidence type="ECO:0000256" key="9">
    <source>
        <dbReference type="SAM" id="Phobius"/>
    </source>
</evidence>
<dbReference type="Pfam" id="PF00146">
    <property type="entry name" value="NADHdh"/>
    <property type="match status" value="1"/>
</dbReference>
<evidence type="ECO:0000256" key="8">
    <source>
        <dbReference type="RuleBase" id="RU000473"/>
    </source>
</evidence>
<evidence type="ECO:0000256" key="6">
    <source>
        <dbReference type="ARBA" id="ARBA00023136"/>
    </source>
</evidence>
<dbReference type="InterPro" id="IPR018086">
    <property type="entry name" value="NADH_UbQ_OxRdtase_su1_CS"/>
</dbReference>
<evidence type="ECO:0000256" key="2">
    <source>
        <dbReference type="ARBA" id="ARBA00010535"/>
    </source>
</evidence>
<keyword evidence="7" id="KW-0520">NAD</keyword>
<feature type="transmembrane region" description="Helical" evidence="9">
    <location>
        <begin position="168"/>
        <end position="187"/>
    </location>
</feature>
<dbReference type="InterPro" id="IPR001694">
    <property type="entry name" value="NADH_UbQ_OxRdtase_su1/FPO"/>
</dbReference>
<feature type="transmembrane region" description="Helical" evidence="9">
    <location>
        <begin position="245"/>
        <end position="262"/>
    </location>
</feature>
<feature type="transmembrane region" description="Helical" evidence="9">
    <location>
        <begin position="137"/>
        <end position="156"/>
    </location>
</feature>
<evidence type="ECO:0000256" key="3">
    <source>
        <dbReference type="ARBA" id="ARBA00021009"/>
    </source>
</evidence>
<feature type="transmembrane region" description="Helical" evidence="9">
    <location>
        <begin position="216"/>
        <end position="239"/>
    </location>
</feature>
<dbReference type="GO" id="GO:0005743">
    <property type="term" value="C:mitochondrial inner membrane"/>
    <property type="evidence" value="ECO:0007669"/>
    <property type="project" value="UniProtKB-SubCell"/>
</dbReference>
<evidence type="ECO:0000256" key="1">
    <source>
        <dbReference type="ARBA" id="ARBA00004141"/>
    </source>
</evidence>
<feature type="transmembrane region" description="Helical" evidence="9">
    <location>
        <begin position="67"/>
        <end position="87"/>
    </location>
</feature>
<reference evidence="10" key="1">
    <citation type="journal article" date="2017" name="J. Zool. Syst. Evol. Res.">
        <title>Characterization of the first mitochondrial genome of a catenulid flatworm: Stenostomum leucops (Platyhelminthes).</title>
        <authorList>
            <person name="Rosa M.T."/>
            <person name="Oliveira D.S."/>
            <person name="Loreto E.L.S."/>
        </authorList>
    </citation>
    <scope>NUCLEOTIDE SEQUENCE</scope>
</reference>
<geneLocation type="mitochondrion" evidence="10"/>
<keyword evidence="8 10" id="KW-0496">Mitochondrion</keyword>
<accession>A0A1U9IW12</accession>
<dbReference type="EMBL" id="KX553929">
    <property type="protein sequence ID" value="AQN67665.1"/>
    <property type="molecule type" value="Genomic_DNA"/>
</dbReference>